<evidence type="ECO:0000256" key="4">
    <source>
        <dbReference type="ARBA" id="ARBA00022691"/>
    </source>
</evidence>
<evidence type="ECO:0000256" key="7">
    <source>
        <dbReference type="PROSITE-ProRule" id="PRU01016"/>
    </source>
</evidence>
<dbReference type="InterPro" id="IPR050750">
    <property type="entry name" value="C5-MTase"/>
</dbReference>
<dbReference type="EC" id="2.1.1.37" evidence="1"/>
<comment type="caution">
    <text evidence="8">The sequence shown here is derived from an EMBL/GenBank/DDBJ whole genome shotgun (WGS) entry which is preliminary data.</text>
</comment>
<keyword evidence="3 7" id="KW-0808">Transferase</keyword>
<evidence type="ECO:0000256" key="2">
    <source>
        <dbReference type="ARBA" id="ARBA00022603"/>
    </source>
</evidence>
<keyword evidence="4 7" id="KW-0949">S-adenosyl-L-methionine</keyword>
<name>A0A848AUY8_9BACT</name>
<comment type="catalytic activity">
    <reaction evidence="6">
        <text>a 2'-deoxycytidine in DNA + S-adenosyl-L-methionine = a 5-methyl-2'-deoxycytidine in DNA + S-adenosyl-L-homocysteine + H(+)</text>
        <dbReference type="Rhea" id="RHEA:13681"/>
        <dbReference type="Rhea" id="RHEA-COMP:11369"/>
        <dbReference type="Rhea" id="RHEA-COMP:11370"/>
        <dbReference type="ChEBI" id="CHEBI:15378"/>
        <dbReference type="ChEBI" id="CHEBI:57856"/>
        <dbReference type="ChEBI" id="CHEBI:59789"/>
        <dbReference type="ChEBI" id="CHEBI:85452"/>
        <dbReference type="ChEBI" id="CHEBI:85454"/>
        <dbReference type="EC" id="2.1.1.37"/>
    </reaction>
</comment>
<dbReference type="GO" id="GO:0032259">
    <property type="term" value="P:methylation"/>
    <property type="evidence" value="ECO:0007669"/>
    <property type="project" value="UniProtKB-KW"/>
</dbReference>
<dbReference type="Gene3D" id="3.40.50.150">
    <property type="entry name" value="Vaccinia Virus protein VP39"/>
    <property type="match status" value="1"/>
</dbReference>
<keyword evidence="2 7" id="KW-0489">Methyltransferase</keyword>
<keyword evidence="5" id="KW-0680">Restriction system</keyword>
<dbReference type="Pfam" id="PF00145">
    <property type="entry name" value="DNA_methylase"/>
    <property type="match status" value="2"/>
</dbReference>
<comment type="similarity">
    <text evidence="7">Belongs to the class I-like SAM-binding methyltransferase superfamily. C5-methyltransferase family.</text>
</comment>
<evidence type="ECO:0000256" key="1">
    <source>
        <dbReference type="ARBA" id="ARBA00011975"/>
    </source>
</evidence>
<protein>
    <recommendedName>
        <fullName evidence="1">DNA (cytosine-5-)-methyltransferase</fullName>
        <ecNumber evidence="1">2.1.1.37</ecNumber>
    </recommendedName>
</protein>
<dbReference type="SUPFAM" id="SSF53335">
    <property type="entry name" value="S-adenosyl-L-methionine-dependent methyltransferases"/>
    <property type="match status" value="1"/>
</dbReference>
<organism evidence="8 9">
    <name type="scientific">Victivallis vadensis</name>
    <dbReference type="NCBI Taxonomy" id="172901"/>
    <lineage>
        <taxon>Bacteria</taxon>
        <taxon>Pseudomonadati</taxon>
        <taxon>Lentisphaerota</taxon>
        <taxon>Lentisphaeria</taxon>
        <taxon>Victivallales</taxon>
        <taxon>Victivallaceae</taxon>
        <taxon>Victivallis</taxon>
    </lineage>
</organism>
<dbReference type="GO" id="GO:0009307">
    <property type="term" value="P:DNA restriction-modification system"/>
    <property type="evidence" value="ECO:0007669"/>
    <property type="project" value="UniProtKB-KW"/>
</dbReference>
<feature type="active site" evidence="7">
    <location>
        <position position="72"/>
    </location>
</feature>
<dbReference type="GO" id="GO:0003886">
    <property type="term" value="F:DNA (cytosine-5-)-methyltransferase activity"/>
    <property type="evidence" value="ECO:0007669"/>
    <property type="project" value="UniProtKB-EC"/>
</dbReference>
<dbReference type="RefSeq" id="WP_168962382.1">
    <property type="nucleotide sequence ID" value="NZ_JABAEW010000014.1"/>
</dbReference>
<reference evidence="8 9" key="1">
    <citation type="submission" date="2020-04" db="EMBL/GenBank/DDBJ databases">
        <authorList>
            <person name="Hitch T.C.A."/>
            <person name="Wylensek D."/>
            <person name="Clavel T."/>
        </authorList>
    </citation>
    <scope>NUCLEOTIDE SEQUENCE [LARGE SCALE GENOMIC DNA]</scope>
    <source>
        <strain evidence="8 9">COR2-253-APC-1A</strain>
    </source>
</reference>
<dbReference type="InterPro" id="IPR018117">
    <property type="entry name" value="C5_DNA_meth_AS"/>
</dbReference>
<dbReference type="PANTHER" id="PTHR46098">
    <property type="entry name" value="TRNA (CYTOSINE(38)-C(5))-METHYLTRANSFERASE"/>
    <property type="match status" value="1"/>
</dbReference>
<sequence>MRYGSVCSGVEAATLAWAPLGWKAEFFSEIEPFPAAVLAHHYPEVPNLGDMTKIIGEKYIGKIDLLTGGTPCQSFSFAGLRKGLDDPRGNLCLKFAELAHHSRVRWILWENVPGVLSSNRGADFAGLLSLLCGWQVDVPADRKGVCKWKNAGIINPGPGGFGLAWRVLDAQYTRVSGFPRALPQRRRRVFLVGYRGDWRLAAAVLFDRQSLSWDPPPRREAQAGVARTLTASAGGASAKEQQYNFIDGTGKPLNPLGCTWWNGKQVADTLTCTSNGQRMPDNGRMQAVVVNSKCPPDIAAGGPMCCGFDSSRYGCSCNLCGTILTEAKNTIADRSSVRRLLPVECERLMGFPDDYTRIPWRKKPAELCPDGPRYKACGNSQCVNVMRWLGQRIDYIDKCLK</sequence>
<dbReference type="InterPro" id="IPR029063">
    <property type="entry name" value="SAM-dependent_MTases_sf"/>
</dbReference>
<evidence type="ECO:0000256" key="3">
    <source>
        <dbReference type="ARBA" id="ARBA00022679"/>
    </source>
</evidence>
<dbReference type="PANTHER" id="PTHR46098:SF1">
    <property type="entry name" value="TRNA (CYTOSINE(38)-C(5))-METHYLTRANSFERASE"/>
    <property type="match status" value="1"/>
</dbReference>
<dbReference type="Proteomes" id="UP000576225">
    <property type="component" value="Unassembled WGS sequence"/>
</dbReference>
<evidence type="ECO:0000313" key="8">
    <source>
        <dbReference type="EMBL" id="NMD86751.1"/>
    </source>
</evidence>
<dbReference type="PROSITE" id="PS51679">
    <property type="entry name" value="SAM_MT_C5"/>
    <property type="match status" value="1"/>
</dbReference>
<dbReference type="Gene3D" id="3.90.120.10">
    <property type="entry name" value="DNA Methylase, subunit A, domain 2"/>
    <property type="match status" value="1"/>
</dbReference>
<evidence type="ECO:0000256" key="6">
    <source>
        <dbReference type="ARBA" id="ARBA00047422"/>
    </source>
</evidence>
<evidence type="ECO:0000313" key="9">
    <source>
        <dbReference type="Proteomes" id="UP000576225"/>
    </source>
</evidence>
<evidence type="ECO:0000256" key="5">
    <source>
        <dbReference type="ARBA" id="ARBA00022747"/>
    </source>
</evidence>
<dbReference type="PROSITE" id="PS00094">
    <property type="entry name" value="C5_MTASE_1"/>
    <property type="match status" value="1"/>
</dbReference>
<gene>
    <name evidence="8" type="ORF">HF882_09160</name>
</gene>
<dbReference type="InterPro" id="IPR001525">
    <property type="entry name" value="C5_MeTfrase"/>
</dbReference>
<dbReference type="EMBL" id="JABAEW010000014">
    <property type="protein sequence ID" value="NMD86751.1"/>
    <property type="molecule type" value="Genomic_DNA"/>
</dbReference>
<dbReference type="AlphaFoldDB" id="A0A848AUY8"/>
<proteinExistence type="inferred from homology"/>
<accession>A0A848AUY8</accession>